<dbReference type="PROSITE" id="PS50853">
    <property type="entry name" value="FN3"/>
    <property type="match status" value="1"/>
</dbReference>
<feature type="domain" description="Fibronectin type-III" evidence="2">
    <location>
        <begin position="136"/>
        <end position="236"/>
    </location>
</feature>
<dbReference type="AlphaFoldDB" id="A0A1H4FEG9"/>
<dbReference type="OrthoDB" id="9765957at2"/>
<evidence type="ECO:0000259" key="2">
    <source>
        <dbReference type="PROSITE" id="PS50853"/>
    </source>
</evidence>
<keyword evidence="4" id="KW-1185">Reference proteome</keyword>
<evidence type="ECO:0000313" key="4">
    <source>
        <dbReference type="Proteomes" id="UP000198951"/>
    </source>
</evidence>
<organism evidence="3 4">
    <name type="scientific">Flavobacterium gillisiae</name>
    <dbReference type="NCBI Taxonomy" id="150146"/>
    <lineage>
        <taxon>Bacteria</taxon>
        <taxon>Pseudomonadati</taxon>
        <taxon>Bacteroidota</taxon>
        <taxon>Flavobacteriia</taxon>
        <taxon>Flavobacteriales</taxon>
        <taxon>Flavobacteriaceae</taxon>
        <taxon>Flavobacterium</taxon>
    </lineage>
</organism>
<dbReference type="EMBL" id="FNRD01000013">
    <property type="protein sequence ID" value="SEA95724.1"/>
    <property type="molecule type" value="Genomic_DNA"/>
</dbReference>
<gene>
    <name evidence="3" type="ORF">SAMN05443667_11351</name>
</gene>
<dbReference type="STRING" id="150146.SAMN05443667_11351"/>
<keyword evidence="1" id="KW-0732">Signal</keyword>
<evidence type="ECO:0000313" key="3">
    <source>
        <dbReference type="EMBL" id="SEA95724.1"/>
    </source>
</evidence>
<protein>
    <recommendedName>
        <fullName evidence="2">Fibronectin type-III domain-containing protein</fullName>
    </recommendedName>
</protein>
<proteinExistence type="predicted"/>
<dbReference type="RefSeq" id="WP_091092495.1">
    <property type="nucleotide sequence ID" value="NZ_FNRD01000013.1"/>
</dbReference>
<feature type="chain" id="PRO_5011445071" description="Fibronectin type-III domain-containing protein" evidence="1">
    <location>
        <begin position="24"/>
        <end position="464"/>
    </location>
</feature>
<dbReference type="InterPro" id="IPR003961">
    <property type="entry name" value="FN3_dom"/>
</dbReference>
<evidence type="ECO:0000256" key="1">
    <source>
        <dbReference type="SAM" id="SignalP"/>
    </source>
</evidence>
<accession>A0A1H4FEG9</accession>
<sequence>MKKIAIILSISLTICALFFNCSNEPIGSSSDTTTTIPTLTSSPITNIDATSSTTGGNITSDGGASITARGIVWGISQNPTTADSKTTNGTGIGSFSSSITSLTVNTTYYVRAYATNSIGTAYGNQVYFKTISSSSIPTITTSVISNIKTNLADGAGNISSDGGTPITARGIVWSTTQNPTTADSKTNNGTGTGNFNSSITSLTENTTYYVRAYATNSNGTYYGNQVSFKTITSGSSSIPTLTTLAMNNITPNSGTSGGNITSDGGASITARGIVWGTSQNPTTANSKTTNGTGIGSFTSSITLLLANTTYYVRAYATNSIGTYYGNQVTFTTTTTSSSTPSNNSFFAKLDGVQFVQTILYAQKISLSNKISIVANRGGGAEAIGLNFRADITAGTYSFSAFGDYVGQYTLTAGDPGFAADSGTLTISSHDTANKRVVGTFNFTATSLLGSGSHKITEGSFDIKY</sequence>
<feature type="signal peptide" evidence="1">
    <location>
        <begin position="1"/>
        <end position="23"/>
    </location>
</feature>
<reference evidence="4" key="1">
    <citation type="submission" date="2016-10" db="EMBL/GenBank/DDBJ databases">
        <authorList>
            <person name="Varghese N."/>
            <person name="Submissions S."/>
        </authorList>
    </citation>
    <scope>NUCLEOTIDE SEQUENCE [LARGE SCALE GENOMIC DNA]</scope>
    <source>
        <strain evidence="4">DSM 22376</strain>
    </source>
</reference>
<name>A0A1H4FEG9_9FLAO</name>
<dbReference type="Proteomes" id="UP000198951">
    <property type="component" value="Unassembled WGS sequence"/>
</dbReference>